<keyword evidence="14" id="KW-1185">Reference proteome</keyword>
<dbReference type="PANTHER" id="PTHR45436:SF8">
    <property type="entry name" value="HISTIDINE KINASE"/>
    <property type="match status" value="1"/>
</dbReference>
<keyword evidence="8 10" id="KW-1133">Transmembrane helix</keyword>
<evidence type="ECO:0000256" key="9">
    <source>
        <dbReference type="ARBA" id="ARBA00023012"/>
    </source>
</evidence>
<evidence type="ECO:0000256" key="8">
    <source>
        <dbReference type="ARBA" id="ARBA00022989"/>
    </source>
</evidence>
<dbReference type="PANTHER" id="PTHR45436">
    <property type="entry name" value="SENSOR HISTIDINE KINASE YKOH"/>
    <property type="match status" value="1"/>
</dbReference>
<name>A0A7H1J7G8_9GAMM</name>
<organism evidence="13 14">
    <name type="scientific">Marinomonas arctica</name>
    <dbReference type="NCBI Taxonomy" id="383750"/>
    <lineage>
        <taxon>Bacteria</taxon>
        <taxon>Pseudomonadati</taxon>
        <taxon>Pseudomonadota</taxon>
        <taxon>Gammaproteobacteria</taxon>
        <taxon>Oceanospirillales</taxon>
        <taxon>Oceanospirillaceae</taxon>
        <taxon>Marinomonas</taxon>
    </lineage>
</organism>
<dbReference type="KEGG" id="mard:IBG28_01845"/>
<dbReference type="InterPro" id="IPR036097">
    <property type="entry name" value="HisK_dim/P_sf"/>
</dbReference>
<reference evidence="13 14" key="1">
    <citation type="submission" date="2020-09" db="EMBL/GenBank/DDBJ databases">
        <title>Complete genome sequence of an Arctic sea ice bacterium Marinomonas arctica BSI20414.</title>
        <authorList>
            <person name="Liao L."/>
            <person name="Chen B."/>
        </authorList>
    </citation>
    <scope>NUCLEOTIDE SEQUENCE [LARGE SCALE GENOMIC DNA]</scope>
    <source>
        <strain evidence="13 14">BSI20414</strain>
    </source>
</reference>
<protein>
    <recommendedName>
        <fullName evidence="3">histidine kinase</fullName>
        <ecNumber evidence="3">2.7.13.3</ecNumber>
    </recommendedName>
</protein>
<evidence type="ECO:0000256" key="7">
    <source>
        <dbReference type="ARBA" id="ARBA00022777"/>
    </source>
</evidence>
<feature type="domain" description="HAMP" evidence="12">
    <location>
        <begin position="190"/>
        <end position="243"/>
    </location>
</feature>
<dbReference type="Gene3D" id="3.30.565.10">
    <property type="entry name" value="Histidine kinase-like ATPase, C-terminal domain"/>
    <property type="match status" value="1"/>
</dbReference>
<dbReference type="PROSITE" id="PS50109">
    <property type="entry name" value="HIS_KIN"/>
    <property type="match status" value="1"/>
</dbReference>
<dbReference type="InterPro" id="IPR003661">
    <property type="entry name" value="HisK_dim/P_dom"/>
</dbReference>
<dbReference type="AlphaFoldDB" id="A0A7H1J7G8"/>
<evidence type="ECO:0000259" key="11">
    <source>
        <dbReference type="PROSITE" id="PS50109"/>
    </source>
</evidence>
<gene>
    <name evidence="13" type="ORF">IBG28_01845</name>
</gene>
<dbReference type="Pfam" id="PF00672">
    <property type="entry name" value="HAMP"/>
    <property type="match status" value="1"/>
</dbReference>
<dbReference type="SMART" id="SM00388">
    <property type="entry name" value="HisKA"/>
    <property type="match status" value="1"/>
</dbReference>
<feature type="domain" description="Histidine kinase" evidence="11">
    <location>
        <begin position="251"/>
        <end position="460"/>
    </location>
</feature>
<dbReference type="SUPFAM" id="SSF158472">
    <property type="entry name" value="HAMP domain-like"/>
    <property type="match status" value="1"/>
</dbReference>
<dbReference type="SMART" id="SM00304">
    <property type="entry name" value="HAMP"/>
    <property type="match status" value="1"/>
</dbReference>
<proteinExistence type="predicted"/>
<dbReference type="Pfam" id="PF00512">
    <property type="entry name" value="HisKA"/>
    <property type="match status" value="1"/>
</dbReference>
<keyword evidence="4" id="KW-0597">Phosphoprotein</keyword>
<dbReference type="CDD" id="cd00082">
    <property type="entry name" value="HisKA"/>
    <property type="match status" value="1"/>
</dbReference>
<dbReference type="InterPro" id="IPR005467">
    <property type="entry name" value="His_kinase_dom"/>
</dbReference>
<comment type="subcellular location">
    <subcellularLocation>
        <location evidence="2">Membrane</location>
    </subcellularLocation>
</comment>
<dbReference type="SMART" id="SM00387">
    <property type="entry name" value="HATPase_c"/>
    <property type="match status" value="1"/>
</dbReference>
<evidence type="ECO:0000313" key="14">
    <source>
        <dbReference type="Proteomes" id="UP000516370"/>
    </source>
</evidence>
<dbReference type="PROSITE" id="PS50885">
    <property type="entry name" value="HAMP"/>
    <property type="match status" value="1"/>
</dbReference>
<comment type="catalytic activity">
    <reaction evidence="1">
        <text>ATP + protein L-histidine = ADP + protein N-phospho-L-histidine.</text>
        <dbReference type="EC" id="2.7.13.3"/>
    </reaction>
</comment>
<dbReference type="Gene3D" id="6.10.340.10">
    <property type="match status" value="1"/>
</dbReference>
<dbReference type="SUPFAM" id="SSF47384">
    <property type="entry name" value="Homodimeric domain of signal transducing histidine kinase"/>
    <property type="match status" value="1"/>
</dbReference>
<dbReference type="SUPFAM" id="SSF55874">
    <property type="entry name" value="ATPase domain of HSP90 chaperone/DNA topoisomerase II/histidine kinase"/>
    <property type="match status" value="1"/>
</dbReference>
<dbReference type="InterPro" id="IPR003660">
    <property type="entry name" value="HAMP_dom"/>
</dbReference>
<dbReference type="RefSeq" id="WP_111607380.1">
    <property type="nucleotide sequence ID" value="NZ_BMLJ01000008.1"/>
</dbReference>
<evidence type="ECO:0000313" key="13">
    <source>
        <dbReference type="EMBL" id="QNT06434.1"/>
    </source>
</evidence>
<keyword evidence="9" id="KW-0902">Two-component regulatory system</keyword>
<dbReference type="GO" id="GO:0000155">
    <property type="term" value="F:phosphorelay sensor kinase activity"/>
    <property type="evidence" value="ECO:0007669"/>
    <property type="project" value="InterPro"/>
</dbReference>
<dbReference type="EMBL" id="CP061081">
    <property type="protein sequence ID" value="QNT06434.1"/>
    <property type="molecule type" value="Genomic_DNA"/>
</dbReference>
<dbReference type="InterPro" id="IPR050428">
    <property type="entry name" value="TCS_sensor_his_kinase"/>
</dbReference>
<dbReference type="OrthoDB" id="9809766at2"/>
<dbReference type="InterPro" id="IPR003594">
    <property type="entry name" value="HATPase_dom"/>
</dbReference>
<evidence type="ECO:0000256" key="10">
    <source>
        <dbReference type="SAM" id="Phobius"/>
    </source>
</evidence>
<dbReference type="GO" id="GO:0005886">
    <property type="term" value="C:plasma membrane"/>
    <property type="evidence" value="ECO:0007669"/>
    <property type="project" value="TreeGrafter"/>
</dbReference>
<dbReference type="CDD" id="cd06225">
    <property type="entry name" value="HAMP"/>
    <property type="match status" value="1"/>
</dbReference>
<dbReference type="Proteomes" id="UP000516370">
    <property type="component" value="Chromosome"/>
</dbReference>
<evidence type="ECO:0000256" key="2">
    <source>
        <dbReference type="ARBA" id="ARBA00004370"/>
    </source>
</evidence>
<evidence type="ECO:0000259" key="12">
    <source>
        <dbReference type="PROSITE" id="PS50885"/>
    </source>
</evidence>
<evidence type="ECO:0000256" key="3">
    <source>
        <dbReference type="ARBA" id="ARBA00012438"/>
    </source>
</evidence>
<keyword evidence="5" id="KW-0808">Transferase</keyword>
<dbReference type="Pfam" id="PF02518">
    <property type="entry name" value="HATPase_c"/>
    <property type="match status" value="1"/>
</dbReference>
<dbReference type="EC" id="2.7.13.3" evidence="3"/>
<dbReference type="InterPro" id="IPR036890">
    <property type="entry name" value="HATPase_C_sf"/>
</dbReference>
<evidence type="ECO:0000256" key="5">
    <source>
        <dbReference type="ARBA" id="ARBA00022679"/>
    </source>
</evidence>
<accession>A0A7H1J7G8</accession>
<feature type="transmembrane region" description="Helical" evidence="10">
    <location>
        <begin position="166"/>
        <end position="188"/>
    </location>
</feature>
<feature type="transmembrane region" description="Helical" evidence="10">
    <location>
        <begin position="30"/>
        <end position="51"/>
    </location>
</feature>
<keyword evidence="10" id="KW-0472">Membrane</keyword>
<evidence type="ECO:0000256" key="1">
    <source>
        <dbReference type="ARBA" id="ARBA00000085"/>
    </source>
</evidence>
<evidence type="ECO:0000256" key="4">
    <source>
        <dbReference type="ARBA" id="ARBA00022553"/>
    </source>
</evidence>
<keyword evidence="7 13" id="KW-0418">Kinase</keyword>
<keyword evidence="6 10" id="KW-0812">Transmembrane</keyword>
<sequence length="473" mass="53257">MTFPRSLKQSVALVTGWLTKQRASFVWRFTLLYTALLITLIAVAFFVLYQLSVGEISRSYQQQIQFITQQQRVFNQQMSPSEYLTQFTNQAEQLTNLILAYEDKNATYGRLTSLPNHIASCPAQTTFLVDNTNDLRLYSGCIESLSNGRLLVAFDDENLYFLQTQFLRAGVLALLLTLGLGILSGRYLSTQFLSRIKHINDTAKIIQSGDLGARVTVSDRQDEFDLLAGYINRMLNQLEDSFHAVSGVTDAIAHDLRTPLGRLRLRLESHLTTLPEHPINESQLQEMLEELDHILTTFSAMLELSRLEHKQAHSHFNLVDINQVAEDVIDLIQPLAQDKQQALSFIASRPCYLQGDKTLIFRAMFNALENACKYTPSGGVIELLTTTAGFIVKDNGPGIPDEFKDQVLQRLFRLESSRTSPGYGLGFPLIKAIAQFHHGKIELKDNHPGLQVHVTLNMSHPIENKKDAVCSKS</sequence>
<evidence type="ECO:0000256" key="6">
    <source>
        <dbReference type="ARBA" id="ARBA00022692"/>
    </source>
</evidence>